<evidence type="ECO:0000256" key="12">
    <source>
        <dbReference type="SAM" id="MobiDB-lite"/>
    </source>
</evidence>
<evidence type="ECO:0000256" key="9">
    <source>
        <dbReference type="ARBA" id="ARBA00023136"/>
    </source>
</evidence>
<feature type="repeat" description="Solcar" evidence="10">
    <location>
        <begin position="450"/>
        <end position="532"/>
    </location>
</feature>
<dbReference type="InterPro" id="IPR050567">
    <property type="entry name" value="Mitochondrial_Carrier"/>
</dbReference>
<dbReference type="InterPro" id="IPR018108">
    <property type="entry name" value="MCP_transmembrane"/>
</dbReference>
<evidence type="ECO:0008006" key="17">
    <source>
        <dbReference type="Google" id="ProtNLM"/>
    </source>
</evidence>
<dbReference type="GO" id="GO:0031966">
    <property type="term" value="C:mitochondrial membrane"/>
    <property type="evidence" value="ECO:0007669"/>
    <property type="project" value="UniProtKB-SubCell"/>
</dbReference>
<dbReference type="STRING" id="321146.A0A139HWU7"/>
<dbReference type="PANTHER" id="PTHR45624">
    <property type="entry name" value="MITOCHONDRIAL BASIC AMINO ACIDS TRANSPORTER-RELATED"/>
    <property type="match status" value="1"/>
</dbReference>
<evidence type="ECO:0000256" key="2">
    <source>
        <dbReference type="ARBA" id="ARBA00006375"/>
    </source>
</evidence>
<dbReference type="Proteomes" id="UP000070133">
    <property type="component" value="Unassembled WGS sequence"/>
</dbReference>
<sequence length="538" mass="59087">MKGYARLLALPASLLLFLTNVNAQGQAPQWPHNLPRSPPYDPEDEELVKRGLEAQQKLSWKAPAGMRKMRDDPGEKFFMHYWYFEEEPAMPATDAQEHERQRMAYHNSLAPLGNASMLLPAVFRHTFHDRLLGRSLFVRDFKCPSGFQECDNVHSDVCCQNVQDEDKHQQHHHHNVQQQSPNPNPSTSAAQDGKKAGKGLGNPNSSIFYFQPSKDVKKFAKRYRTEIAASSSSVLSTFAAFPLDFAKSRMQSYETGFLATVKDAYKAEGLRAFWRGVCPPLISVTVVRTISFSLYQKAKYALDASIYRVTGESPLVTANAPGSYPTLSTMTCFGLAGASAGAVITTISCPFELTKLNEQLAGKMAREAALKAQRESKKPAGSPPSPPVVDLKSGGSMATARRLVRDRGITGLYAGYRLHLLRDTVGTAIYFMTYESAKQLMGNARGKSATSPYAVIVAGGLCGIAVVAAIYPVDVAKTLYQKALLSAGSGHAARPDIKFFEFGSYRGLGVSVLRSCIINMIFFSNFELVKKQINALDV</sequence>
<keyword evidence="4 10" id="KW-0812">Transmembrane</keyword>
<keyword evidence="16" id="KW-1185">Reference proteome</keyword>
<proteinExistence type="inferred from homology"/>
<evidence type="ECO:0000256" key="6">
    <source>
        <dbReference type="ARBA" id="ARBA00022792"/>
    </source>
</evidence>
<dbReference type="GO" id="GO:0022857">
    <property type="term" value="F:transmembrane transporter activity"/>
    <property type="evidence" value="ECO:0007669"/>
    <property type="project" value="TreeGrafter"/>
</dbReference>
<accession>A0A139HWU7</accession>
<reference evidence="15 16" key="1">
    <citation type="submission" date="2015-07" db="EMBL/GenBank/DDBJ databases">
        <title>Comparative genomics of the Sigatoka disease complex on banana suggests a link between parallel evolutionary changes in Pseudocercospora fijiensis and Pseudocercospora eumusae and increased virulence on the banana host.</title>
        <authorList>
            <person name="Chang T.-C."/>
            <person name="Salvucci A."/>
            <person name="Crous P.W."/>
            <person name="Stergiopoulos I."/>
        </authorList>
    </citation>
    <scope>NUCLEOTIDE SEQUENCE [LARGE SCALE GENOMIC DNA]</scope>
    <source>
        <strain evidence="15 16">CBS 114824</strain>
    </source>
</reference>
<gene>
    <name evidence="15" type="ORF">AC578_7333</name>
</gene>
<feature type="repeat" description="Solcar" evidence="10">
    <location>
        <begin position="220"/>
        <end position="301"/>
    </location>
</feature>
<evidence type="ECO:0000256" key="14">
    <source>
        <dbReference type="SAM" id="SignalP"/>
    </source>
</evidence>
<keyword evidence="9 10" id="KW-0472">Membrane</keyword>
<protein>
    <recommendedName>
        <fullName evidence="17">Mitochondrial carrier protein</fullName>
    </recommendedName>
</protein>
<evidence type="ECO:0000256" key="7">
    <source>
        <dbReference type="ARBA" id="ARBA00022989"/>
    </source>
</evidence>
<dbReference type="SUPFAM" id="SSF103506">
    <property type="entry name" value="Mitochondrial carrier"/>
    <property type="match status" value="1"/>
</dbReference>
<evidence type="ECO:0000256" key="1">
    <source>
        <dbReference type="ARBA" id="ARBA00004225"/>
    </source>
</evidence>
<dbReference type="Gene3D" id="1.50.40.10">
    <property type="entry name" value="Mitochondrial carrier domain"/>
    <property type="match status" value="1"/>
</dbReference>
<evidence type="ECO:0000256" key="3">
    <source>
        <dbReference type="ARBA" id="ARBA00022448"/>
    </source>
</evidence>
<organism evidence="15 16">
    <name type="scientific">Pseudocercospora eumusae</name>
    <dbReference type="NCBI Taxonomy" id="321146"/>
    <lineage>
        <taxon>Eukaryota</taxon>
        <taxon>Fungi</taxon>
        <taxon>Dikarya</taxon>
        <taxon>Ascomycota</taxon>
        <taxon>Pezizomycotina</taxon>
        <taxon>Dothideomycetes</taxon>
        <taxon>Dothideomycetidae</taxon>
        <taxon>Mycosphaerellales</taxon>
        <taxon>Mycosphaerellaceae</taxon>
        <taxon>Pseudocercospora</taxon>
    </lineage>
</organism>
<dbReference type="EMBL" id="LFZN01000004">
    <property type="protein sequence ID" value="KXT06935.1"/>
    <property type="molecule type" value="Genomic_DNA"/>
</dbReference>
<feature type="compositionally biased region" description="Low complexity" evidence="12">
    <location>
        <begin position="176"/>
        <end position="188"/>
    </location>
</feature>
<dbReference type="PANTHER" id="PTHR45624:SF9">
    <property type="entry name" value="CARRIER PROTEIN, PUTATIVE (AFU_ORTHOLOGUE AFUA_4G06390)-RELATED"/>
    <property type="match status" value="1"/>
</dbReference>
<feature type="transmembrane region" description="Helical" evidence="13">
    <location>
        <begin position="453"/>
        <end position="473"/>
    </location>
</feature>
<comment type="subcellular location">
    <subcellularLocation>
        <location evidence="1">Mitochondrion membrane</location>
        <topology evidence="1">Multi-pass membrane protein</topology>
    </subcellularLocation>
</comment>
<dbReference type="OrthoDB" id="2382881at2759"/>
<keyword evidence="14" id="KW-0732">Signal</keyword>
<evidence type="ECO:0000256" key="5">
    <source>
        <dbReference type="ARBA" id="ARBA00022737"/>
    </source>
</evidence>
<feature type="region of interest" description="Disordered" evidence="12">
    <location>
        <begin position="165"/>
        <end position="206"/>
    </location>
</feature>
<dbReference type="AlphaFoldDB" id="A0A139HWU7"/>
<feature type="chain" id="PRO_5007806899" description="Mitochondrial carrier protein" evidence="14">
    <location>
        <begin position="24"/>
        <end position="538"/>
    </location>
</feature>
<keyword evidence="3 11" id="KW-0813">Transport</keyword>
<keyword evidence="6" id="KW-0999">Mitochondrion inner membrane</keyword>
<evidence type="ECO:0000313" key="15">
    <source>
        <dbReference type="EMBL" id="KXT06935.1"/>
    </source>
</evidence>
<evidence type="ECO:0000256" key="4">
    <source>
        <dbReference type="ARBA" id="ARBA00022692"/>
    </source>
</evidence>
<dbReference type="InterPro" id="IPR023395">
    <property type="entry name" value="MCP_dom_sf"/>
</dbReference>
<keyword evidence="8" id="KW-0496">Mitochondrion</keyword>
<feature type="region of interest" description="Disordered" evidence="12">
    <location>
        <begin position="371"/>
        <end position="394"/>
    </location>
</feature>
<evidence type="ECO:0000313" key="16">
    <source>
        <dbReference type="Proteomes" id="UP000070133"/>
    </source>
</evidence>
<comment type="caution">
    <text evidence="15">The sequence shown here is derived from an EMBL/GenBank/DDBJ whole genome shotgun (WGS) entry which is preliminary data.</text>
</comment>
<feature type="repeat" description="Solcar" evidence="10">
    <location>
        <begin position="328"/>
        <end position="440"/>
    </location>
</feature>
<evidence type="ECO:0000256" key="10">
    <source>
        <dbReference type="PROSITE-ProRule" id="PRU00282"/>
    </source>
</evidence>
<evidence type="ECO:0000256" key="13">
    <source>
        <dbReference type="SAM" id="Phobius"/>
    </source>
</evidence>
<dbReference type="Pfam" id="PF00153">
    <property type="entry name" value="Mito_carr"/>
    <property type="match status" value="3"/>
</dbReference>
<dbReference type="PROSITE" id="PS50920">
    <property type="entry name" value="SOLCAR"/>
    <property type="match status" value="3"/>
</dbReference>
<comment type="similarity">
    <text evidence="2 11">Belongs to the mitochondrial carrier (TC 2.A.29) family.</text>
</comment>
<keyword evidence="7 13" id="KW-1133">Transmembrane helix</keyword>
<name>A0A139HWU7_9PEZI</name>
<evidence type="ECO:0000256" key="11">
    <source>
        <dbReference type="RuleBase" id="RU000488"/>
    </source>
</evidence>
<feature type="signal peptide" evidence="14">
    <location>
        <begin position="1"/>
        <end position="23"/>
    </location>
</feature>
<keyword evidence="5" id="KW-0677">Repeat</keyword>
<evidence type="ECO:0000256" key="8">
    <source>
        <dbReference type="ARBA" id="ARBA00023128"/>
    </source>
</evidence>